<reference evidence="1" key="1">
    <citation type="submission" date="2015-04" db="UniProtKB">
        <authorList>
            <consortium name="EnsemblPlants"/>
        </authorList>
    </citation>
    <scope>IDENTIFICATION</scope>
</reference>
<dbReference type="Gramene" id="OGLUM12G09230.1">
    <property type="protein sequence ID" value="OGLUM12G09230.1"/>
    <property type="gene ID" value="OGLUM12G09230"/>
</dbReference>
<dbReference type="HOGENOM" id="CLU_2675083_0_0_1"/>
<evidence type="ECO:0000313" key="1">
    <source>
        <dbReference type="EnsemblPlants" id="OGLUM12G09230.1"/>
    </source>
</evidence>
<reference evidence="1" key="2">
    <citation type="submission" date="2018-05" db="EMBL/GenBank/DDBJ databases">
        <title>OgluRS3 (Oryza glumaepatula Reference Sequence Version 3).</title>
        <authorList>
            <person name="Zhang J."/>
            <person name="Kudrna D."/>
            <person name="Lee S."/>
            <person name="Talag J."/>
            <person name="Welchert J."/>
            <person name="Wing R.A."/>
        </authorList>
    </citation>
    <scope>NUCLEOTIDE SEQUENCE [LARGE SCALE GENOMIC DNA]</scope>
</reference>
<dbReference type="STRING" id="40148.A0A0E0BR43"/>
<name>A0A0E0BR43_9ORYZ</name>
<organism evidence="1">
    <name type="scientific">Oryza glumipatula</name>
    <dbReference type="NCBI Taxonomy" id="40148"/>
    <lineage>
        <taxon>Eukaryota</taxon>
        <taxon>Viridiplantae</taxon>
        <taxon>Streptophyta</taxon>
        <taxon>Embryophyta</taxon>
        <taxon>Tracheophyta</taxon>
        <taxon>Spermatophyta</taxon>
        <taxon>Magnoliopsida</taxon>
        <taxon>Liliopsida</taxon>
        <taxon>Poales</taxon>
        <taxon>Poaceae</taxon>
        <taxon>BOP clade</taxon>
        <taxon>Oryzoideae</taxon>
        <taxon>Oryzeae</taxon>
        <taxon>Oryzinae</taxon>
        <taxon>Oryza</taxon>
    </lineage>
</organism>
<dbReference type="EnsemblPlants" id="OGLUM12G09230.1">
    <property type="protein sequence ID" value="OGLUM12G09230.1"/>
    <property type="gene ID" value="OGLUM12G09230"/>
</dbReference>
<protein>
    <submittedName>
        <fullName evidence="1">Uncharacterized protein</fullName>
    </submittedName>
</protein>
<accession>A0A0E0BR43</accession>
<evidence type="ECO:0000313" key="2">
    <source>
        <dbReference type="Proteomes" id="UP000026961"/>
    </source>
</evidence>
<sequence>MGDCGREARRRWIRPPLCATAGWIRRDCGCSGDGRLRGGRHGGGAAVDPATAACSSHGSFIVLLTMTDGQQMEFI</sequence>
<dbReference type="Proteomes" id="UP000026961">
    <property type="component" value="Chromosome 12"/>
</dbReference>
<dbReference type="AlphaFoldDB" id="A0A0E0BR43"/>
<keyword evidence="2" id="KW-1185">Reference proteome</keyword>
<proteinExistence type="predicted"/>